<proteinExistence type="predicted"/>
<evidence type="ECO:0000313" key="1">
    <source>
        <dbReference type="EMBL" id="RPA93942.1"/>
    </source>
</evidence>
<dbReference type="AlphaFoldDB" id="A0A3N4J6M5"/>
<evidence type="ECO:0000313" key="2">
    <source>
        <dbReference type="Proteomes" id="UP000276215"/>
    </source>
</evidence>
<feature type="non-terminal residue" evidence="1">
    <location>
        <position position="1"/>
    </location>
</feature>
<protein>
    <submittedName>
        <fullName evidence="1">Uncharacterized protein</fullName>
    </submittedName>
</protein>
<sequence length="53" mass="5999">NAPPSDRDKSLKCPSPTRMPLFTCFTNEYQRCISTHPNQSLSQPLSTLNPSQY</sequence>
<name>A0A3N4J6M5_9PEZI</name>
<dbReference type="Proteomes" id="UP000276215">
    <property type="component" value="Unassembled WGS sequence"/>
</dbReference>
<dbReference type="EMBL" id="ML120444">
    <property type="protein sequence ID" value="RPA93942.1"/>
    <property type="molecule type" value="Genomic_DNA"/>
</dbReference>
<organism evidence="1 2">
    <name type="scientific">Choiromyces venosus 120613-1</name>
    <dbReference type="NCBI Taxonomy" id="1336337"/>
    <lineage>
        <taxon>Eukaryota</taxon>
        <taxon>Fungi</taxon>
        <taxon>Dikarya</taxon>
        <taxon>Ascomycota</taxon>
        <taxon>Pezizomycotina</taxon>
        <taxon>Pezizomycetes</taxon>
        <taxon>Pezizales</taxon>
        <taxon>Tuberaceae</taxon>
        <taxon>Choiromyces</taxon>
    </lineage>
</organism>
<gene>
    <name evidence="1" type="ORF">L873DRAFT_1815054</name>
</gene>
<reference evidence="1 2" key="1">
    <citation type="journal article" date="2018" name="Nat. Ecol. Evol.">
        <title>Pezizomycetes genomes reveal the molecular basis of ectomycorrhizal truffle lifestyle.</title>
        <authorList>
            <person name="Murat C."/>
            <person name="Payen T."/>
            <person name="Noel B."/>
            <person name="Kuo A."/>
            <person name="Morin E."/>
            <person name="Chen J."/>
            <person name="Kohler A."/>
            <person name="Krizsan K."/>
            <person name="Balestrini R."/>
            <person name="Da Silva C."/>
            <person name="Montanini B."/>
            <person name="Hainaut M."/>
            <person name="Levati E."/>
            <person name="Barry K.W."/>
            <person name="Belfiori B."/>
            <person name="Cichocki N."/>
            <person name="Clum A."/>
            <person name="Dockter R.B."/>
            <person name="Fauchery L."/>
            <person name="Guy J."/>
            <person name="Iotti M."/>
            <person name="Le Tacon F."/>
            <person name="Lindquist E.A."/>
            <person name="Lipzen A."/>
            <person name="Malagnac F."/>
            <person name="Mello A."/>
            <person name="Molinier V."/>
            <person name="Miyauchi S."/>
            <person name="Poulain J."/>
            <person name="Riccioni C."/>
            <person name="Rubini A."/>
            <person name="Sitrit Y."/>
            <person name="Splivallo R."/>
            <person name="Traeger S."/>
            <person name="Wang M."/>
            <person name="Zifcakova L."/>
            <person name="Wipf D."/>
            <person name="Zambonelli A."/>
            <person name="Paolocci F."/>
            <person name="Nowrousian M."/>
            <person name="Ottonello S."/>
            <person name="Baldrian P."/>
            <person name="Spatafora J.W."/>
            <person name="Henrissat B."/>
            <person name="Nagy L.G."/>
            <person name="Aury J.M."/>
            <person name="Wincker P."/>
            <person name="Grigoriev I.V."/>
            <person name="Bonfante P."/>
            <person name="Martin F.M."/>
        </authorList>
    </citation>
    <scope>NUCLEOTIDE SEQUENCE [LARGE SCALE GENOMIC DNA]</scope>
    <source>
        <strain evidence="1 2">120613-1</strain>
    </source>
</reference>
<accession>A0A3N4J6M5</accession>
<keyword evidence="2" id="KW-1185">Reference proteome</keyword>